<evidence type="ECO:0000256" key="3">
    <source>
        <dbReference type="ARBA" id="ARBA00022670"/>
    </source>
</evidence>
<dbReference type="GO" id="GO:0046872">
    <property type="term" value="F:metal ion binding"/>
    <property type="evidence" value="ECO:0007669"/>
    <property type="project" value="UniProtKB-KW"/>
</dbReference>
<feature type="domain" description="Peptidase M13 N-terminal" evidence="10">
    <location>
        <begin position="49"/>
        <end position="429"/>
    </location>
</feature>
<comment type="cofactor">
    <cofactor evidence="1">
        <name>Zn(2+)</name>
        <dbReference type="ChEBI" id="CHEBI:29105"/>
    </cofactor>
</comment>
<evidence type="ECO:0000256" key="2">
    <source>
        <dbReference type="ARBA" id="ARBA00007357"/>
    </source>
</evidence>
<dbReference type="KEGG" id="adin:H7849_04605"/>
<dbReference type="GO" id="GO:0004222">
    <property type="term" value="F:metalloendopeptidase activity"/>
    <property type="evidence" value="ECO:0007669"/>
    <property type="project" value="InterPro"/>
</dbReference>
<evidence type="ECO:0000256" key="5">
    <source>
        <dbReference type="ARBA" id="ARBA00022801"/>
    </source>
</evidence>
<gene>
    <name evidence="11" type="ORF">H7849_04605</name>
</gene>
<accession>A0A7G8BL30</accession>
<dbReference type="InterPro" id="IPR042089">
    <property type="entry name" value="Peptidase_M13_dom_2"/>
</dbReference>
<dbReference type="CDD" id="cd08662">
    <property type="entry name" value="M13"/>
    <property type="match status" value="1"/>
</dbReference>
<dbReference type="GO" id="GO:0005886">
    <property type="term" value="C:plasma membrane"/>
    <property type="evidence" value="ECO:0007669"/>
    <property type="project" value="TreeGrafter"/>
</dbReference>
<dbReference type="SUPFAM" id="SSF55486">
    <property type="entry name" value="Metalloproteases ('zincins'), catalytic domain"/>
    <property type="match status" value="1"/>
</dbReference>
<dbReference type="AlphaFoldDB" id="A0A7G8BL30"/>
<protein>
    <submittedName>
        <fullName evidence="11">M13 family metallopeptidase</fullName>
    </submittedName>
</protein>
<dbReference type="PRINTS" id="PR00786">
    <property type="entry name" value="NEPRILYSIN"/>
</dbReference>
<dbReference type="PANTHER" id="PTHR11733">
    <property type="entry name" value="ZINC METALLOPROTEASE FAMILY M13 NEPRILYSIN-RELATED"/>
    <property type="match status" value="1"/>
</dbReference>
<dbReference type="InterPro" id="IPR024079">
    <property type="entry name" value="MetalloPept_cat_dom_sf"/>
</dbReference>
<name>A0A7G8BL30_9BACT</name>
<evidence type="ECO:0000256" key="8">
    <source>
        <dbReference type="SAM" id="SignalP"/>
    </source>
</evidence>
<dbReference type="Gene3D" id="3.40.390.10">
    <property type="entry name" value="Collagenase (Catalytic Domain)"/>
    <property type="match status" value="1"/>
</dbReference>
<comment type="similarity">
    <text evidence="2">Belongs to the peptidase M13 family.</text>
</comment>
<dbReference type="PROSITE" id="PS51885">
    <property type="entry name" value="NEPRILYSIN"/>
    <property type="match status" value="1"/>
</dbReference>
<dbReference type="GO" id="GO:0016485">
    <property type="term" value="P:protein processing"/>
    <property type="evidence" value="ECO:0007669"/>
    <property type="project" value="TreeGrafter"/>
</dbReference>
<keyword evidence="7" id="KW-0482">Metalloprotease</keyword>
<evidence type="ECO:0000256" key="6">
    <source>
        <dbReference type="ARBA" id="ARBA00022833"/>
    </source>
</evidence>
<dbReference type="Pfam" id="PF01431">
    <property type="entry name" value="Peptidase_M13"/>
    <property type="match status" value="1"/>
</dbReference>
<keyword evidence="6" id="KW-0862">Zinc</keyword>
<evidence type="ECO:0000259" key="9">
    <source>
        <dbReference type="Pfam" id="PF01431"/>
    </source>
</evidence>
<evidence type="ECO:0000256" key="1">
    <source>
        <dbReference type="ARBA" id="ARBA00001947"/>
    </source>
</evidence>
<evidence type="ECO:0000256" key="4">
    <source>
        <dbReference type="ARBA" id="ARBA00022723"/>
    </source>
</evidence>
<keyword evidence="4" id="KW-0479">Metal-binding</keyword>
<dbReference type="Pfam" id="PF05649">
    <property type="entry name" value="Peptidase_M13_N"/>
    <property type="match status" value="1"/>
</dbReference>
<feature type="chain" id="PRO_5028945410" evidence="8">
    <location>
        <begin position="26"/>
        <end position="690"/>
    </location>
</feature>
<keyword evidence="8" id="KW-0732">Signal</keyword>
<proteinExistence type="inferred from homology"/>
<dbReference type="RefSeq" id="WP_186744537.1">
    <property type="nucleotide sequence ID" value="NZ_CP060394.1"/>
</dbReference>
<sequence>MPFLRTSIVSGMMLAGCLIPACLNAQDTTDMQKNLKALDPKLMDTSADPCVNFYQYSCGGWSKQNPIPADESSYGRGTELENQNRLVLKSILEKAAAGGSERSANEQKIGDYYATCIDVNAVNEAGLKPLQPLLDRIAALNSKDGLPELTAYLDSIGIGTFFGFSSDQDYKDATQQIAEFDQAELGLPEKGYYDRTDDKSAKLRDQYKEHVARTFELLGESHEQAAKDGDTVLKVETELAKHSLTNVERRDPQALYHKMTLANFESSAPNFAFNKYLRSLDIPPVDSLNVTEPKFFVGLNEVLASTDLDSLKAYLRWAAVRQTPSIALPQALDEESFNFYGKILEGQPEQQPRWKRCVRSTDRDLGEALGQVYVAQRFSSQDKQRTVELTHDIEAAMGRDIDQLEWMSPATKTRAKEKLHSVANKIGYPDKWRDYSSLEVVRGDAFGNARRAVAFEVHRQINKIGKPVDRGEWGMTPPTVNAYYNPQMNDINFPAGILQPPYFDPRQDDAVNYGDAGGVIGHELTHGFDDEGRQFDAAGNLKEWWTPEDEKKFTERADCVVKEYDGFVAVDDLHVNGKLTLGENIADLGGLKLAFLAYLDRAQKAGVDVTKKGDAEYGGLTPDQQFFVAFGQSWCQNNRPEDLRLRVQTDPHSPEEFRVNGVVVNLPEFQKAFACQTGQPMAPAKRCAIW</sequence>
<keyword evidence="5" id="KW-0378">Hydrolase</keyword>
<evidence type="ECO:0000313" key="11">
    <source>
        <dbReference type="EMBL" id="QNI33250.1"/>
    </source>
</evidence>
<dbReference type="PANTHER" id="PTHR11733:SF167">
    <property type="entry name" value="FI17812P1-RELATED"/>
    <property type="match status" value="1"/>
</dbReference>
<feature type="signal peptide" evidence="8">
    <location>
        <begin position="1"/>
        <end position="25"/>
    </location>
</feature>
<dbReference type="PROSITE" id="PS51257">
    <property type="entry name" value="PROKAR_LIPOPROTEIN"/>
    <property type="match status" value="1"/>
</dbReference>
<dbReference type="InterPro" id="IPR000718">
    <property type="entry name" value="Peptidase_M13"/>
</dbReference>
<reference evidence="11 12" key="1">
    <citation type="submission" date="2020-08" db="EMBL/GenBank/DDBJ databases">
        <title>Edaphobacter telluris sp. nov. and Acidobacterium dinghuensis sp. nov., two acidobacteria isolated from forest soil.</title>
        <authorList>
            <person name="Fu J."/>
            <person name="Qiu L."/>
        </authorList>
    </citation>
    <scope>NUCLEOTIDE SEQUENCE [LARGE SCALE GENOMIC DNA]</scope>
    <source>
        <strain evidence="11">4Y35</strain>
    </source>
</reference>
<evidence type="ECO:0000259" key="10">
    <source>
        <dbReference type="Pfam" id="PF05649"/>
    </source>
</evidence>
<keyword evidence="3" id="KW-0645">Protease</keyword>
<organism evidence="11 12">
    <name type="scientific">Alloacidobacterium dinghuense</name>
    <dbReference type="NCBI Taxonomy" id="2763107"/>
    <lineage>
        <taxon>Bacteria</taxon>
        <taxon>Pseudomonadati</taxon>
        <taxon>Acidobacteriota</taxon>
        <taxon>Terriglobia</taxon>
        <taxon>Terriglobales</taxon>
        <taxon>Acidobacteriaceae</taxon>
        <taxon>Alloacidobacterium</taxon>
    </lineage>
</organism>
<evidence type="ECO:0000313" key="12">
    <source>
        <dbReference type="Proteomes" id="UP000515312"/>
    </source>
</evidence>
<dbReference type="Gene3D" id="1.10.1380.10">
    <property type="entry name" value="Neutral endopeptidase , domain2"/>
    <property type="match status" value="1"/>
</dbReference>
<feature type="domain" description="Peptidase M13 C-terminal" evidence="9">
    <location>
        <begin position="481"/>
        <end position="689"/>
    </location>
</feature>
<dbReference type="EMBL" id="CP060394">
    <property type="protein sequence ID" value="QNI33250.1"/>
    <property type="molecule type" value="Genomic_DNA"/>
</dbReference>
<keyword evidence="12" id="KW-1185">Reference proteome</keyword>
<dbReference type="InterPro" id="IPR018497">
    <property type="entry name" value="Peptidase_M13_C"/>
</dbReference>
<dbReference type="InterPro" id="IPR008753">
    <property type="entry name" value="Peptidase_M13_N"/>
</dbReference>
<evidence type="ECO:0000256" key="7">
    <source>
        <dbReference type="ARBA" id="ARBA00023049"/>
    </source>
</evidence>
<dbReference type="Proteomes" id="UP000515312">
    <property type="component" value="Chromosome"/>
</dbReference>